<evidence type="ECO:0000256" key="8">
    <source>
        <dbReference type="ARBA" id="ARBA00068871"/>
    </source>
</evidence>
<dbReference type="InterPro" id="IPR001461">
    <property type="entry name" value="Aspartic_peptidase_A1"/>
</dbReference>
<dbReference type="GO" id="GO:0005634">
    <property type="term" value="C:nucleus"/>
    <property type="evidence" value="ECO:0007669"/>
    <property type="project" value="InterPro"/>
</dbReference>
<dbReference type="GO" id="GO:0004190">
    <property type="term" value="F:aspartic-type endopeptidase activity"/>
    <property type="evidence" value="ECO:0007669"/>
    <property type="project" value="UniProtKB-KW"/>
</dbReference>
<feature type="compositionally biased region" description="Basic and acidic residues" evidence="11">
    <location>
        <begin position="604"/>
        <end position="629"/>
    </location>
</feature>
<keyword evidence="5" id="KW-0064">Aspartyl protease</keyword>
<evidence type="ECO:0000256" key="6">
    <source>
        <dbReference type="ARBA" id="ARBA00022801"/>
    </source>
</evidence>
<evidence type="ECO:0000259" key="13">
    <source>
        <dbReference type="PROSITE" id="PS51767"/>
    </source>
</evidence>
<sequence>MLCVSMLLMGWSMTMSSASFFGKHQNRHGRKSMLPVEASSSLELNRVGSSVVFPVHGNVYPIGSYNVTLNIGQPPKPYFVDPDTGSDLTWLQCDASCRRCTETHHPLYRPSNDFVPCNDPLCESLHSPRAHGCDDKEQCEYEINYADGGSSRGVLVRDAFSFNFASGSQQKLRLALGCGYYQVPGASDHPMHGVLGLGRGKASIVSQLSSQGLMRNVVGHCFSGGGGGFLFFGDELYDSSRIAWTPMSQDYPEHYSPGFAELILGGKSTGLKNLFTVFDSGSTYTYLCSQAYQALTSWIKKELNGKPFKEASDDRTLPLCWKGRKPFKSLRDVKKYFKSLALIFANDGRAKTQFELAPEAYLLISDKGNVCLGILNGTEAQLQDCNLIGDISMHDKMVIYDNEKQLHPWGDQQKYLKLLKERQKIEEELFRIFYLFSATEESNHSSRESIGGIAASPELPFGSLQLRGNRELCSQKQTSEPLPVRSSVTTSVNSVMHALEREPEVRKLERNPQLKPSTVVQAIATSHHPITSVNELHHVQKHLKHQGYLHPPGSNGDEDATIVISSPEGEQDDPEKQKLQSKGQKRFLRPRCNPEATSRLLDIQNHDLGMKQQPKKDGRGRPRKQKSDAENTTGDKMISQPNKDGRGRPRKQKSDAEATPDKLISQPKKDGRGRPRKRKNKQDANTTTGDILMSQNKLDSDTPTGDVLIPQKKQDADTPTGDILSLQKKRDADTTTRDVLI</sequence>
<evidence type="ECO:0000256" key="11">
    <source>
        <dbReference type="SAM" id="MobiDB-lite"/>
    </source>
</evidence>
<feature type="region of interest" description="Disordered" evidence="11">
    <location>
        <begin position="541"/>
        <end position="741"/>
    </location>
</feature>
<feature type="domain" description="Peptidase A1" evidence="13">
    <location>
        <begin position="65"/>
        <end position="410"/>
    </location>
</feature>
<dbReference type="InterPro" id="IPR017956">
    <property type="entry name" value="AT_hook_DNA-bd_motif"/>
</dbReference>
<proteinExistence type="inferred from homology"/>
<dbReference type="SUPFAM" id="SSF50630">
    <property type="entry name" value="Acid proteases"/>
    <property type="match status" value="1"/>
</dbReference>
<dbReference type="GO" id="GO:0006355">
    <property type="term" value="P:regulation of DNA-templated transcription"/>
    <property type="evidence" value="ECO:0007669"/>
    <property type="project" value="InterPro"/>
</dbReference>
<evidence type="ECO:0000256" key="10">
    <source>
        <dbReference type="PIRSR" id="PIRSR601461-1"/>
    </source>
</evidence>
<accession>A0A978UZX8</accession>
<keyword evidence="2" id="KW-0645">Protease</keyword>
<comment type="caution">
    <text evidence="14">The sequence shown here is derived from an EMBL/GenBank/DDBJ whole genome shotgun (WGS) entry which is preliminary data.</text>
</comment>
<dbReference type="FunFam" id="2.40.70.10:FF:000015">
    <property type="entry name" value="Aspartyl protease family protein"/>
    <property type="match status" value="1"/>
</dbReference>
<dbReference type="Gene3D" id="2.40.70.10">
    <property type="entry name" value="Acid Proteases"/>
    <property type="match status" value="2"/>
</dbReference>
<feature type="signal peptide" evidence="12">
    <location>
        <begin position="1"/>
        <end position="18"/>
    </location>
</feature>
<protein>
    <recommendedName>
        <fullName evidence="8">Aspartic proteinase Asp1</fullName>
    </recommendedName>
    <alternativeName>
        <fullName evidence="9">Nucellin-like protein</fullName>
    </alternativeName>
</protein>
<dbReference type="GO" id="GO:0006508">
    <property type="term" value="P:proteolysis"/>
    <property type="evidence" value="ECO:0007669"/>
    <property type="project" value="UniProtKB-KW"/>
</dbReference>
<name>A0A978UZX8_ZIZJJ</name>
<dbReference type="FunFam" id="2.40.70.10:FF:000027">
    <property type="entry name" value="Aspartic proteinase Asp1 isoform A"/>
    <property type="match status" value="1"/>
</dbReference>
<dbReference type="Pfam" id="PF14543">
    <property type="entry name" value="TAXi_N"/>
    <property type="match status" value="1"/>
</dbReference>
<evidence type="ECO:0000256" key="4">
    <source>
        <dbReference type="ARBA" id="ARBA00022737"/>
    </source>
</evidence>
<dbReference type="PROSITE" id="PS51767">
    <property type="entry name" value="PEPTIDASE_A1"/>
    <property type="match status" value="1"/>
</dbReference>
<evidence type="ECO:0000256" key="3">
    <source>
        <dbReference type="ARBA" id="ARBA00022729"/>
    </source>
</evidence>
<organism evidence="14 15">
    <name type="scientific">Ziziphus jujuba var. spinosa</name>
    <dbReference type="NCBI Taxonomy" id="714518"/>
    <lineage>
        <taxon>Eukaryota</taxon>
        <taxon>Viridiplantae</taxon>
        <taxon>Streptophyta</taxon>
        <taxon>Embryophyta</taxon>
        <taxon>Tracheophyta</taxon>
        <taxon>Spermatophyta</taxon>
        <taxon>Magnoliopsida</taxon>
        <taxon>eudicotyledons</taxon>
        <taxon>Gunneridae</taxon>
        <taxon>Pentapetalae</taxon>
        <taxon>rosids</taxon>
        <taxon>fabids</taxon>
        <taxon>Rosales</taxon>
        <taxon>Rhamnaceae</taxon>
        <taxon>Paliureae</taxon>
        <taxon>Ziziphus</taxon>
    </lineage>
</organism>
<dbReference type="GO" id="GO:0000785">
    <property type="term" value="C:chromatin"/>
    <property type="evidence" value="ECO:0007669"/>
    <property type="project" value="InterPro"/>
</dbReference>
<comment type="similarity">
    <text evidence="1">Belongs to the peptidase A1 family.</text>
</comment>
<dbReference type="PRINTS" id="PR00930">
    <property type="entry name" value="HIGHMOBLTYIY"/>
</dbReference>
<dbReference type="Pfam" id="PF14541">
    <property type="entry name" value="TAXi_C"/>
    <property type="match status" value="1"/>
</dbReference>
<evidence type="ECO:0000256" key="7">
    <source>
        <dbReference type="ARBA" id="ARBA00023125"/>
    </source>
</evidence>
<feature type="compositionally biased region" description="Basic and acidic residues" evidence="11">
    <location>
        <begin position="728"/>
        <end position="741"/>
    </location>
</feature>
<evidence type="ECO:0000256" key="2">
    <source>
        <dbReference type="ARBA" id="ARBA00022670"/>
    </source>
</evidence>
<keyword evidence="6" id="KW-0378">Hydrolase</keyword>
<feature type="chain" id="PRO_5037938586" description="Aspartic proteinase Asp1" evidence="12">
    <location>
        <begin position="19"/>
        <end position="741"/>
    </location>
</feature>
<dbReference type="PANTHER" id="PTHR13683">
    <property type="entry name" value="ASPARTYL PROTEASES"/>
    <property type="match status" value="1"/>
</dbReference>
<dbReference type="Proteomes" id="UP000813462">
    <property type="component" value="Unassembled WGS sequence"/>
</dbReference>
<feature type="compositionally biased region" description="Polar residues" evidence="11">
    <location>
        <begin position="630"/>
        <end position="642"/>
    </location>
</feature>
<keyword evidence="3 12" id="KW-0732">Signal</keyword>
<feature type="active site" evidence="10">
    <location>
        <position position="83"/>
    </location>
</feature>
<evidence type="ECO:0000256" key="12">
    <source>
        <dbReference type="SAM" id="SignalP"/>
    </source>
</evidence>
<dbReference type="AlphaFoldDB" id="A0A978UZX8"/>
<evidence type="ECO:0000313" key="15">
    <source>
        <dbReference type="Proteomes" id="UP000813462"/>
    </source>
</evidence>
<evidence type="ECO:0000313" key="14">
    <source>
        <dbReference type="EMBL" id="KAH7520544.1"/>
    </source>
</evidence>
<evidence type="ECO:0000256" key="1">
    <source>
        <dbReference type="ARBA" id="ARBA00007447"/>
    </source>
</evidence>
<dbReference type="SMART" id="SM00384">
    <property type="entry name" value="AT_hook"/>
    <property type="match status" value="3"/>
</dbReference>
<evidence type="ECO:0000256" key="5">
    <source>
        <dbReference type="ARBA" id="ARBA00022750"/>
    </source>
</evidence>
<evidence type="ECO:0000256" key="9">
    <source>
        <dbReference type="ARBA" id="ARBA00077656"/>
    </source>
</evidence>
<dbReference type="InterPro" id="IPR033121">
    <property type="entry name" value="PEPTIDASE_A1"/>
</dbReference>
<keyword evidence="4" id="KW-0677">Repeat</keyword>
<gene>
    <name evidence="14" type="ORF">FEM48_Zijuj08G0155200</name>
</gene>
<dbReference type="InterPro" id="IPR021109">
    <property type="entry name" value="Peptidase_aspartic_dom_sf"/>
</dbReference>
<dbReference type="GO" id="GO:0003677">
    <property type="term" value="F:DNA binding"/>
    <property type="evidence" value="ECO:0007669"/>
    <property type="project" value="UniProtKB-KW"/>
</dbReference>
<dbReference type="EMBL" id="JAEACU010000008">
    <property type="protein sequence ID" value="KAH7520544.1"/>
    <property type="molecule type" value="Genomic_DNA"/>
</dbReference>
<feature type="active site" evidence="10">
    <location>
        <position position="279"/>
    </location>
</feature>
<keyword evidence="7" id="KW-0238">DNA-binding</keyword>
<dbReference type="InterPro" id="IPR032861">
    <property type="entry name" value="TAXi_N"/>
</dbReference>
<feature type="compositionally biased region" description="Basic and acidic residues" evidence="11">
    <location>
        <begin position="643"/>
        <end position="660"/>
    </location>
</feature>
<feature type="compositionally biased region" description="Polar residues" evidence="11">
    <location>
        <begin position="683"/>
        <end position="703"/>
    </location>
</feature>
<dbReference type="InterPro" id="IPR032799">
    <property type="entry name" value="TAXi_C"/>
</dbReference>
<reference evidence="14" key="1">
    <citation type="journal article" date="2021" name="Front. Plant Sci.">
        <title>Chromosome-Scale Genome Assembly for Chinese Sour Jujube and Insights Into Its Genome Evolution and Domestication Signature.</title>
        <authorList>
            <person name="Shen L.-Y."/>
            <person name="Luo H."/>
            <person name="Wang X.-L."/>
            <person name="Wang X.-M."/>
            <person name="Qiu X.-J."/>
            <person name="Liu H."/>
            <person name="Zhou S.-S."/>
            <person name="Jia K.-H."/>
            <person name="Nie S."/>
            <person name="Bao Y.-T."/>
            <person name="Zhang R.-G."/>
            <person name="Yun Q.-Z."/>
            <person name="Chai Y.-H."/>
            <person name="Lu J.-Y."/>
            <person name="Li Y."/>
            <person name="Zhao S.-W."/>
            <person name="Mao J.-F."/>
            <person name="Jia S.-G."/>
            <person name="Mao Y.-M."/>
        </authorList>
    </citation>
    <scope>NUCLEOTIDE SEQUENCE</scope>
    <source>
        <strain evidence="14">AT0</strain>
        <tissue evidence="14">Leaf</tissue>
    </source>
</reference>
<dbReference type="InterPro" id="IPR000116">
    <property type="entry name" value="HMGA"/>
</dbReference>
<dbReference type="PRINTS" id="PR00929">
    <property type="entry name" value="ATHOOK"/>
</dbReference>
<dbReference type="PANTHER" id="PTHR13683:SF800">
    <property type="entry name" value="EUKARYOTIC ASPARTYL PROTEASE FAMILY PROTEIN"/>
    <property type="match status" value="1"/>
</dbReference>